<dbReference type="EMBL" id="JAPDNS010000001">
    <property type="protein sequence ID" value="MCW3482346.1"/>
    <property type="molecule type" value="Genomic_DNA"/>
</dbReference>
<dbReference type="Pfam" id="PF05426">
    <property type="entry name" value="Alginate_lyase"/>
    <property type="match status" value="1"/>
</dbReference>
<gene>
    <name evidence="4" type="ORF">OL497_00435</name>
</gene>
<dbReference type="RefSeq" id="WP_264726653.1">
    <property type="nucleotide sequence ID" value="NZ_JAPDNR010000001.1"/>
</dbReference>
<sequence>MRYISLIILAMWVLPLQAQKSFRDKLIRDTRQAVIARAQRVISELPVTITAYSSARSAGDKHDFYSEGDYWWPDPADPKAPYIQRDGQSNPDNFTAHREAMIRLSRIMGALAAGYVAGGDKTYLQRALVHARAWFVDTATSMRPALLYAQAIKGRVTGRGIGIIDTIHLLEVVEALRIMEKAGIIPRDDLAAMKAWFTAYLQWMTTHPYGKDEMNATNNHGTCWVMQVASFARFTGNKTWTDFCIQRYETVLLPAQMAADGSFPQELKRTKPYGYSLFNLDAMSTICQLLSTPAHNLWQYTTNQQQNIALGMAFMYPYVQQKNSWPYGADVMYWNQWPVAQPFLVFGAAALDKEDYYRLWLSLEHDPQEPEVLRNLPVRNPLIWF</sequence>
<comment type="caution">
    <text evidence="4">The sequence shown here is derived from an EMBL/GenBank/DDBJ whole genome shotgun (WGS) entry which is preliminary data.</text>
</comment>
<accession>A0ABT3IEM2</accession>
<evidence type="ECO:0000313" key="4">
    <source>
        <dbReference type="EMBL" id="MCW3482346.1"/>
    </source>
</evidence>
<dbReference type="SUPFAM" id="SSF48230">
    <property type="entry name" value="Chondroitin AC/alginate lyase"/>
    <property type="match status" value="1"/>
</dbReference>
<feature type="domain" description="Alginate lyase" evidence="3">
    <location>
        <begin position="50"/>
        <end position="325"/>
    </location>
</feature>
<proteinExistence type="predicted"/>
<evidence type="ECO:0000256" key="2">
    <source>
        <dbReference type="ARBA" id="ARBA00023239"/>
    </source>
</evidence>
<reference evidence="4 5" key="1">
    <citation type="submission" date="2022-10" db="EMBL/GenBank/DDBJ databases">
        <title>Chitinophaga nivalis PC15 sp. nov., isolated from Pyeongchang county, South Korea.</title>
        <authorList>
            <person name="Trinh H.N."/>
        </authorList>
    </citation>
    <scope>NUCLEOTIDE SEQUENCE [LARGE SCALE GENOMIC DNA]</scope>
    <source>
        <strain evidence="4 5">PC14</strain>
    </source>
</reference>
<dbReference type="Gene3D" id="1.50.10.100">
    <property type="entry name" value="Chondroitin AC/alginate lyase"/>
    <property type="match status" value="1"/>
</dbReference>
<keyword evidence="2 4" id="KW-0456">Lyase</keyword>
<dbReference type="GO" id="GO:0016829">
    <property type="term" value="F:lyase activity"/>
    <property type="evidence" value="ECO:0007669"/>
    <property type="project" value="UniProtKB-KW"/>
</dbReference>
<keyword evidence="5" id="KW-1185">Reference proteome</keyword>
<name>A0ABT3IEM2_9BACT</name>
<keyword evidence="1" id="KW-0732">Signal</keyword>
<dbReference type="InterPro" id="IPR008929">
    <property type="entry name" value="Chondroitin_lyas"/>
</dbReference>
<protein>
    <submittedName>
        <fullName evidence="4">Alginate lyase family protein</fullName>
    </submittedName>
</protein>
<organism evidence="4 5">
    <name type="scientific">Chitinophaga nivalis</name>
    <dbReference type="NCBI Taxonomy" id="2991709"/>
    <lineage>
        <taxon>Bacteria</taxon>
        <taxon>Pseudomonadati</taxon>
        <taxon>Bacteroidota</taxon>
        <taxon>Chitinophagia</taxon>
        <taxon>Chitinophagales</taxon>
        <taxon>Chitinophagaceae</taxon>
        <taxon>Chitinophaga</taxon>
    </lineage>
</organism>
<evidence type="ECO:0000259" key="3">
    <source>
        <dbReference type="Pfam" id="PF05426"/>
    </source>
</evidence>
<evidence type="ECO:0000313" key="5">
    <source>
        <dbReference type="Proteomes" id="UP001207742"/>
    </source>
</evidence>
<dbReference type="InterPro" id="IPR008397">
    <property type="entry name" value="Alginate_lyase_dom"/>
</dbReference>
<dbReference type="Proteomes" id="UP001207742">
    <property type="component" value="Unassembled WGS sequence"/>
</dbReference>
<evidence type="ECO:0000256" key="1">
    <source>
        <dbReference type="ARBA" id="ARBA00022729"/>
    </source>
</evidence>